<reference evidence="4" key="1">
    <citation type="submission" date="2010-05" db="EMBL/GenBank/DDBJ databases">
        <title>The genome sequence of Magnaporthe poae strain ATCC 64411.</title>
        <authorList>
            <person name="Ma L.-J."/>
            <person name="Dead R."/>
            <person name="Young S."/>
            <person name="Zeng Q."/>
            <person name="Koehrsen M."/>
            <person name="Alvarado L."/>
            <person name="Berlin A."/>
            <person name="Chapman S.B."/>
            <person name="Chen Z."/>
            <person name="Freedman E."/>
            <person name="Gellesch M."/>
            <person name="Goldberg J."/>
            <person name="Griggs A."/>
            <person name="Gujja S."/>
            <person name="Heilman E.R."/>
            <person name="Heiman D."/>
            <person name="Hepburn T."/>
            <person name="Howarth C."/>
            <person name="Jen D."/>
            <person name="Larson L."/>
            <person name="Mehta T."/>
            <person name="Neiman D."/>
            <person name="Pearson M."/>
            <person name="Roberts A."/>
            <person name="Saif S."/>
            <person name="Shea T."/>
            <person name="Shenoy N."/>
            <person name="Sisk P."/>
            <person name="Stolte C."/>
            <person name="Sykes S."/>
            <person name="Walk T."/>
            <person name="White J."/>
            <person name="Yandava C."/>
            <person name="Haas B."/>
            <person name="Nusbaum C."/>
            <person name="Birren B."/>
        </authorList>
    </citation>
    <scope>NUCLEOTIDE SEQUENCE [LARGE SCALE GENOMIC DNA]</scope>
    <source>
        <strain evidence="4">ATCC 64411 / 73-15</strain>
    </source>
</reference>
<feature type="chain" id="PRO_5009386115" evidence="1">
    <location>
        <begin position="18"/>
        <end position="75"/>
    </location>
</feature>
<reference evidence="3" key="4">
    <citation type="journal article" date="2015" name="G3 (Bethesda)">
        <title>Genome sequences of three phytopathogenic species of the Magnaporthaceae family of fungi.</title>
        <authorList>
            <person name="Okagaki L.H."/>
            <person name="Nunes C.C."/>
            <person name="Sailsbery J."/>
            <person name="Clay B."/>
            <person name="Brown D."/>
            <person name="John T."/>
            <person name="Oh Y."/>
            <person name="Young N."/>
            <person name="Fitzgerald M."/>
            <person name="Haas B.J."/>
            <person name="Zeng Q."/>
            <person name="Young S."/>
            <person name="Adiconis X."/>
            <person name="Fan L."/>
            <person name="Levin J.Z."/>
            <person name="Mitchell T.K."/>
            <person name="Okubara P.A."/>
            <person name="Farman M.L."/>
            <person name="Kohn L.M."/>
            <person name="Birren B."/>
            <person name="Ma L.-J."/>
            <person name="Dean R.A."/>
        </authorList>
    </citation>
    <scope>NUCLEOTIDE SEQUENCE</scope>
    <source>
        <strain evidence="3">ATCC 64411 / 73-15</strain>
    </source>
</reference>
<organism evidence="3 4">
    <name type="scientific">Magnaporthiopsis poae (strain ATCC 64411 / 73-15)</name>
    <name type="common">Kentucky bluegrass fungus</name>
    <name type="synonym">Magnaporthe poae</name>
    <dbReference type="NCBI Taxonomy" id="644358"/>
    <lineage>
        <taxon>Eukaryota</taxon>
        <taxon>Fungi</taxon>
        <taxon>Dikarya</taxon>
        <taxon>Ascomycota</taxon>
        <taxon>Pezizomycotina</taxon>
        <taxon>Sordariomycetes</taxon>
        <taxon>Sordariomycetidae</taxon>
        <taxon>Magnaporthales</taxon>
        <taxon>Magnaporthaceae</taxon>
        <taxon>Magnaporthiopsis</taxon>
    </lineage>
</organism>
<reference evidence="2" key="3">
    <citation type="submission" date="2011-03" db="EMBL/GenBank/DDBJ databases">
        <title>Annotation of Magnaporthe poae ATCC 64411.</title>
        <authorList>
            <person name="Ma L.-J."/>
            <person name="Dead R."/>
            <person name="Young S.K."/>
            <person name="Zeng Q."/>
            <person name="Gargeya S."/>
            <person name="Fitzgerald M."/>
            <person name="Haas B."/>
            <person name="Abouelleil A."/>
            <person name="Alvarado L."/>
            <person name="Arachchi H.M."/>
            <person name="Berlin A."/>
            <person name="Brown A."/>
            <person name="Chapman S.B."/>
            <person name="Chen Z."/>
            <person name="Dunbar C."/>
            <person name="Freedman E."/>
            <person name="Gearin G."/>
            <person name="Gellesch M."/>
            <person name="Goldberg J."/>
            <person name="Griggs A."/>
            <person name="Gujja S."/>
            <person name="Heiman D."/>
            <person name="Howarth C."/>
            <person name="Larson L."/>
            <person name="Lui A."/>
            <person name="MacDonald P.J.P."/>
            <person name="Mehta T."/>
            <person name="Montmayeur A."/>
            <person name="Murphy C."/>
            <person name="Neiman D."/>
            <person name="Pearson M."/>
            <person name="Priest M."/>
            <person name="Roberts A."/>
            <person name="Saif S."/>
            <person name="Shea T."/>
            <person name="Shenoy N."/>
            <person name="Sisk P."/>
            <person name="Stolte C."/>
            <person name="Sykes S."/>
            <person name="Yandava C."/>
            <person name="Wortman J."/>
            <person name="Nusbaum C."/>
            <person name="Birren B."/>
        </authorList>
    </citation>
    <scope>NUCLEOTIDE SEQUENCE</scope>
    <source>
        <strain evidence="2">ATCC 64411</strain>
    </source>
</reference>
<sequence length="75" mass="8412">MHAFSFIIALTAGLVAASPTACSLTGHPLFARALPCTSEWYSTFDKWDRYWLCNVYKIKGQKPLWNCTGVPTNGW</sequence>
<feature type="signal peptide" evidence="1">
    <location>
        <begin position="1"/>
        <end position="17"/>
    </location>
</feature>
<accession>A0A0C4EGF6</accession>
<reference evidence="2" key="2">
    <citation type="submission" date="2010-05" db="EMBL/GenBank/DDBJ databases">
        <title>The Genome Sequence of Magnaporthe poae strain ATCC 64411.</title>
        <authorList>
            <consortium name="The Broad Institute Genome Sequencing Platform"/>
            <consortium name="Broad Institute Genome Sequencing Center for Infectious Disease"/>
            <person name="Ma L.-J."/>
            <person name="Dead R."/>
            <person name="Young S."/>
            <person name="Zeng Q."/>
            <person name="Koehrsen M."/>
            <person name="Alvarado L."/>
            <person name="Berlin A."/>
            <person name="Chapman S.B."/>
            <person name="Chen Z."/>
            <person name="Freedman E."/>
            <person name="Gellesch M."/>
            <person name="Goldberg J."/>
            <person name="Griggs A."/>
            <person name="Gujja S."/>
            <person name="Heilman E.R."/>
            <person name="Heiman D."/>
            <person name="Hepburn T."/>
            <person name="Howarth C."/>
            <person name="Jen D."/>
            <person name="Larson L."/>
            <person name="Mehta T."/>
            <person name="Neiman D."/>
            <person name="Pearson M."/>
            <person name="Roberts A."/>
            <person name="Saif S."/>
            <person name="Shea T."/>
            <person name="Shenoy N."/>
            <person name="Sisk P."/>
            <person name="Stolte C."/>
            <person name="Sykes S."/>
            <person name="Walk T."/>
            <person name="White J."/>
            <person name="Yandava C."/>
            <person name="Haas B."/>
            <person name="Nusbaum C."/>
            <person name="Birren B."/>
        </authorList>
    </citation>
    <scope>NUCLEOTIDE SEQUENCE</scope>
    <source>
        <strain evidence="2">ATCC 64411</strain>
    </source>
</reference>
<dbReference type="AlphaFoldDB" id="A0A0C4EGF6"/>
<name>A0A0C4EGF6_MAGP6</name>
<dbReference type="VEuPathDB" id="FungiDB:MAPG_11895"/>
<dbReference type="EMBL" id="GL877031">
    <property type="protein sequence ID" value="KLU92947.1"/>
    <property type="molecule type" value="Genomic_DNA"/>
</dbReference>
<dbReference type="EMBL" id="ADBL01002962">
    <property type="status" value="NOT_ANNOTATED_CDS"/>
    <property type="molecule type" value="Genomic_DNA"/>
</dbReference>
<keyword evidence="1" id="KW-0732">Signal</keyword>
<proteinExistence type="predicted"/>
<gene>
    <name evidence="2" type="ORF">MAPG_11895</name>
</gene>
<dbReference type="EnsemblFungi" id="MAPG_11895T0">
    <property type="protein sequence ID" value="MAPG_11895T0"/>
    <property type="gene ID" value="MAPG_11895"/>
</dbReference>
<dbReference type="Proteomes" id="UP000011715">
    <property type="component" value="Unassembled WGS sequence"/>
</dbReference>
<keyword evidence="4" id="KW-1185">Reference proteome</keyword>
<reference evidence="3" key="5">
    <citation type="submission" date="2015-06" db="UniProtKB">
        <authorList>
            <consortium name="EnsemblFungi"/>
        </authorList>
    </citation>
    <scope>IDENTIFICATION</scope>
    <source>
        <strain evidence="3">ATCC 64411</strain>
    </source>
</reference>
<evidence type="ECO:0000256" key="1">
    <source>
        <dbReference type="SAM" id="SignalP"/>
    </source>
</evidence>
<protein>
    <submittedName>
        <fullName evidence="2 3">Uncharacterized protein</fullName>
    </submittedName>
</protein>
<evidence type="ECO:0000313" key="3">
    <source>
        <dbReference type="EnsemblFungi" id="MAPG_11895T0"/>
    </source>
</evidence>
<evidence type="ECO:0000313" key="4">
    <source>
        <dbReference type="Proteomes" id="UP000011715"/>
    </source>
</evidence>
<evidence type="ECO:0000313" key="2">
    <source>
        <dbReference type="EMBL" id="KLU92947.1"/>
    </source>
</evidence>